<reference evidence="1" key="1">
    <citation type="submission" date="2018-02" db="EMBL/GenBank/DDBJ databases">
        <title>Rhizophora mucronata_Transcriptome.</title>
        <authorList>
            <person name="Meera S.P."/>
            <person name="Sreeshan A."/>
            <person name="Augustine A."/>
        </authorList>
    </citation>
    <scope>NUCLEOTIDE SEQUENCE</scope>
    <source>
        <tissue evidence="1">Leaf</tissue>
    </source>
</reference>
<accession>A0A2P2M7G3</accession>
<evidence type="ECO:0000313" key="1">
    <source>
        <dbReference type="EMBL" id="MBX26146.1"/>
    </source>
</evidence>
<protein>
    <submittedName>
        <fullName evidence="1">DnaJ protein homolog ANJ1-like</fullName>
    </submittedName>
</protein>
<dbReference type="EMBL" id="GGEC01045662">
    <property type="protein sequence ID" value="MBX26146.1"/>
    <property type="molecule type" value="Transcribed_RNA"/>
</dbReference>
<proteinExistence type="predicted"/>
<name>A0A2P2M7G3_RHIMU</name>
<sequence length="14" mass="1962">MRYWGFRRMHPRRI</sequence>
<organism evidence="1">
    <name type="scientific">Rhizophora mucronata</name>
    <name type="common">Asiatic mangrove</name>
    <dbReference type="NCBI Taxonomy" id="61149"/>
    <lineage>
        <taxon>Eukaryota</taxon>
        <taxon>Viridiplantae</taxon>
        <taxon>Streptophyta</taxon>
        <taxon>Embryophyta</taxon>
        <taxon>Tracheophyta</taxon>
        <taxon>Spermatophyta</taxon>
        <taxon>Magnoliopsida</taxon>
        <taxon>eudicotyledons</taxon>
        <taxon>Gunneridae</taxon>
        <taxon>Pentapetalae</taxon>
        <taxon>rosids</taxon>
        <taxon>fabids</taxon>
        <taxon>Malpighiales</taxon>
        <taxon>Rhizophoraceae</taxon>
        <taxon>Rhizophora</taxon>
    </lineage>
</organism>